<accession>A0A0C2HHG4</accession>
<reference evidence="4 5" key="1">
    <citation type="submission" date="2014-12" db="EMBL/GenBank/DDBJ databases">
        <title>Genomes of Geoalkalibacter ferrihydriticus and Geoalkalibacter subterraneus, two haloalkaliphilic metal-reducing members of the Geobacteraceae.</title>
        <authorList>
            <person name="Badalamenti J.P."/>
            <person name="Torres C.I."/>
            <person name="Krajmalnik-Brown R."/>
            <person name="Bond D.R."/>
        </authorList>
    </citation>
    <scope>NUCLEOTIDE SEQUENCE [LARGE SCALE GENOMIC DNA]</scope>
    <source>
        <strain evidence="4 5">DSM 17813</strain>
    </source>
</reference>
<dbReference type="Proteomes" id="UP000035068">
    <property type="component" value="Unassembled WGS sequence"/>
</dbReference>
<dbReference type="PROSITE" id="PS51186">
    <property type="entry name" value="GNAT"/>
    <property type="match status" value="1"/>
</dbReference>
<dbReference type="Gene3D" id="3.40.630.30">
    <property type="match status" value="1"/>
</dbReference>
<evidence type="ECO:0000256" key="1">
    <source>
        <dbReference type="ARBA" id="ARBA00022679"/>
    </source>
</evidence>
<evidence type="ECO:0000313" key="4">
    <source>
        <dbReference type="EMBL" id="KIH76436.1"/>
    </source>
</evidence>
<dbReference type="PANTHER" id="PTHR43420:SF52">
    <property type="entry name" value="N-ACETYLTRANSFERASE YODP"/>
    <property type="match status" value="1"/>
</dbReference>
<evidence type="ECO:0000259" key="3">
    <source>
        <dbReference type="PROSITE" id="PS51186"/>
    </source>
</evidence>
<sequence>MSDIVERLGRSKIQHGKSNNRIYLMKLAPDEAPRLVPQLDHLAQKKGYTKIFAKVPAAARDLFAQAGYQEEAAIPGFYAGREEAAFFGKYFCDRRRKERKPDTVREVISAAKAKSATAARPQLDAGYRLAPLGPENVESMAEVYREVFASYPFPIHDPAYLRQTMAENILYWGVWEGERLVAISSAETYAADRNAEMTDFATLPAYRGAGFAQVLLAEMEEELKKRDYHTAYTIARAYSFGMNITFAKHGYRYSGTLTHNTDISGELESMNVWYKGLA</sequence>
<dbReference type="InterPro" id="IPR022525">
    <property type="entry name" value="GNAT_AblB"/>
</dbReference>
<dbReference type="PANTHER" id="PTHR43420">
    <property type="entry name" value="ACETYLTRANSFERASE"/>
    <property type="match status" value="1"/>
</dbReference>
<organism evidence="4 5">
    <name type="scientific">Geoalkalibacter ferrihydriticus DSM 17813</name>
    <dbReference type="NCBI Taxonomy" id="1121915"/>
    <lineage>
        <taxon>Bacteria</taxon>
        <taxon>Pseudomonadati</taxon>
        <taxon>Thermodesulfobacteriota</taxon>
        <taxon>Desulfuromonadia</taxon>
        <taxon>Desulfuromonadales</taxon>
        <taxon>Geoalkalibacteraceae</taxon>
        <taxon>Geoalkalibacter</taxon>
    </lineage>
</organism>
<dbReference type="GO" id="GO:0008080">
    <property type="term" value="F:N-acetyltransferase activity"/>
    <property type="evidence" value="ECO:0007669"/>
    <property type="project" value="InterPro"/>
</dbReference>
<protein>
    <recommendedName>
        <fullName evidence="3">N-acetyltransferase domain-containing protein</fullName>
    </recommendedName>
</protein>
<keyword evidence="1" id="KW-0808">Transferase</keyword>
<name>A0A0C2HHG4_9BACT</name>
<gene>
    <name evidence="4" type="ORF">GFER_09465</name>
</gene>
<keyword evidence="2" id="KW-0012">Acyltransferase</keyword>
<evidence type="ECO:0000313" key="5">
    <source>
        <dbReference type="Proteomes" id="UP000035068"/>
    </source>
</evidence>
<dbReference type="NCBIfam" id="TIGR03827">
    <property type="entry name" value="GNAT_ablB"/>
    <property type="match status" value="1"/>
</dbReference>
<dbReference type="SUPFAM" id="SSF55729">
    <property type="entry name" value="Acyl-CoA N-acyltransferases (Nat)"/>
    <property type="match status" value="1"/>
</dbReference>
<evidence type="ECO:0000256" key="2">
    <source>
        <dbReference type="ARBA" id="ARBA00023315"/>
    </source>
</evidence>
<dbReference type="InterPro" id="IPR050680">
    <property type="entry name" value="YpeA/RimI_acetyltransf"/>
</dbReference>
<dbReference type="EMBL" id="JWJD01000003">
    <property type="protein sequence ID" value="KIH76436.1"/>
    <property type="molecule type" value="Genomic_DNA"/>
</dbReference>
<dbReference type="Pfam" id="PF00583">
    <property type="entry name" value="Acetyltransf_1"/>
    <property type="match status" value="1"/>
</dbReference>
<dbReference type="RefSeq" id="WP_040098937.1">
    <property type="nucleotide sequence ID" value="NZ_JWJD01000003.1"/>
</dbReference>
<dbReference type="InterPro" id="IPR016181">
    <property type="entry name" value="Acyl_CoA_acyltransferase"/>
</dbReference>
<dbReference type="InterPro" id="IPR000182">
    <property type="entry name" value="GNAT_dom"/>
</dbReference>
<comment type="caution">
    <text evidence="4">The sequence shown here is derived from an EMBL/GenBank/DDBJ whole genome shotgun (WGS) entry which is preliminary data.</text>
</comment>
<dbReference type="AlphaFoldDB" id="A0A0C2HHG4"/>
<keyword evidence="5" id="KW-1185">Reference proteome</keyword>
<proteinExistence type="predicted"/>
<feature type="domain" description="N-acetyltransferase" evidence="3">
    <location>
        <begin position="127"/>
        <end position="273"/>
    </location>
</feature>